<evidence type="ECO:0000256" key="2">
    <source>
        <dbReference type="ARBA" id="ARBA00022643"/>
    </source>
</evidence>
<evidence type="ECO:0000256" key="1">
    <source>
        <dbReference type="ARBA" id="ARBA00022630"/>
    </source>
</evidence>
<name>V5X4A8_MYCNE</name>
<dbReference type="eggNOG" id="COG0778">
    <property type="taxonomic scope" value="Bacteria"/>
</dbReference>
<dbReference type="PANTHER" id="PTHR23026">
    <property type="entry name" value="NADPH NITROREDUCTASE"/>
    <property type="match status" value="1"/>
</dbReference>
<gene>
    <name evidence="5" type="ORF">D174_01225</name>
</gene>
<evidence type="ECO:0000313" key="6">
    <source>
        <dbReference type="Proteomes" id="UP000018763"/>
    </source>
</evidence>
<dbReference type="Pfam" id="PF00881">
    <property type="entry name" value="Nitroreductase"/>
    <property type="match status" value="1"/>
</dbReference>
<dbReference type="AlphaFoldDB" id="V5X4A8"/>
<keyword evidence="2" id="KW-0288">FMN</keyword>
<keyword evidence="3" id="KW-0560">Oxidoreductase</keyword>
<dbReference type="EMBL" id="CP006936">
    <property type="protein sequence ID" value="AHC23295.1"/>
    <property type="molecule type" value="Genomic_DNA"/>
</dbReference>
<dbReference type="HOGENOM" id="CLU_070764_9_1_11"/>
<dbReference type="Proteomes" id="UP000018763">
    <property type="component" value="Chromosome"/>
</dbReference>
<proteinExistence type="predicted"/>
<reference evidence="5 6" key="1">
    <citation type="journal article" date="2014" name="Genome Announc.">
        <title>Complete Genome Sequence of Sterol-Transforming Mycobacterium neoaurum Strain VKM Ac-1815D.</title>
        <authorList>
            <person name="Shtratnikova V.Y."/>
            <person name="Bragin E.Y."/>
            <person name="Dovbnya D.V."/>
            <person name="Pekov Y.A."/>
            <person name="Schelkunov M.I."/>
            <person name="Strizhov N."/>
            <person name="Ivashina T.V."/>
            <person name="Ashapkin V.V."/>
            <person name="Donova M.V."/>
        </authorList>
    </citation>
    <scope>NUCLEOTIDE SEQUENCE [LARGE SCALE GENOMIC DNA]</scope>
    <source>
        <strain evidence="5 6">VKM Ac-1815D</strain>
    </source>
</reference>
<feature type="domain" description="Nitroreductase" evidence="4">
    <location>
        <begin position="9"/>
        <end position="191"/>
    </location>
</feature>
<dbReference type="SUPFAM" id="SSF55469">
    <property type="entry name" value="FMN-dependent nitroreductase-like"/>
    <property type="match status" value="1"/>
</dbReference>
<dbReference type="GeneID" id="43448144"/>
<dbReference type="Gene3D" id="3.40.109.10">
    <property type="entry name" value="NADH Oxidase"/>
    <property type="match status" value="1"/>
</dbReference>
<dbReference type="InterPro" id="IPR029479">
    <property type="entry name" value="Nitroreductase"/>
</dbReference>
<sequence>MSTLTDVVQRRRSTRMFLRDKPVPMELLTESLELAMRAPSNSNVQPWRLYLTTGSARDTLGAALSAEARTNPPANLGLPDSFAALRRELGALVYGSMGVARDDAEARWAAQLRNFDFFGAPVAGMVCMHRDLGLPDALGVGMFVQTLLLALTDRGIDSCVQVSTALYPDLVRQQLGIPDELTILCGLSIGYADPAFPANNLTIPRNDLADNIVMLGDRHGA</sequence>
<evidence type="ECO:0000259" key="4">
    <source>
        <dbReference type="Pfam" id="PF00881"/>
    </source>
</evidence>
<keyword evidence="6" id="KW-1185">Reference proteome</keyword>
<evidence type="ECO:0000256" key="3">
    <source>
        <dbReference type="ARBA" id="ARBA00023002"/>
    </source>
</evidence>
<accession>V5X4A8</accession>
<dbReference type="InterPro" id="IPR000415">
    <property type="entry name" value="Nitroreductase-like"/>
</dbReference>
<dbReference type="PANTHER" id="PTHR23026:SF90">
    <property type="entry name" value="IODOTYROSINE DEIODINASE 1"/>
    <property type="match status" value="1"/>
</dbReference>
<dbReference type="RefSeq" id="WP_019514266.1">
    <property type="nucleotide sequence ID" value="NC_023036.2"/>
</dbReference>
<dbReference type="KEGG" id="mne:D174_01225"/>
<dbReference type="CDD" id="cd02136">
    <property type="entry name" value="PnbA_NfnB-like"/>
    <property type="match status" value="1"/>
</dbReference>
<evidence type="ECO:0000313" key="5">
    <source>
        <dbReference type="EMBL" id="AHC23295.1"/>
    </source>
</evidence>
<keyword evidence="1" id="KW-0285">Flavoprotein</keyword>
<dbReference type="GO" id="GO:0016491">
    <property type="term" value="F:oxidoreductase activity"/>
    <property type="evidence" value="ECO:0007669"/>
    <property type="project" value="UniProtKB-KW"/>
</dbReference>
<dbReference type="InterPro" id="IPR050627">
    <property type="entry name" value="Nitroreductase/BluB"/>
</dbReference>
<organism evidence="5 6">
    <name type="scientific">Mycolicibacterium neoaurum VKM Ac-1815D</name>
    <dbReference type="NCBI Taxonomy" id="700508"/>
    <lineage>
        <taxon>Bacteria</taxon>
        <taxon>Bacillati</taxon>
        <taxon>Actinomycetota</taxon>
        <taxon>Actinomycetes</taxon>
        <taxon>Mycobacteriales</taxon>
        <taxon>Mycobacteriaceae</taxon>
        <taxon>Mycolicibacterium</taxon>
    </lineage>
</organism>
<protein>
    <submittedName>
        <fullName evidence="5">Oxidoreductase</fullName>
    </submittedName>
</protein>